<feature type="transmembrane region" description="Helical" evidence="1">
    <location>
        <begin position="31"/>
        <end position="52"/>
    </location>
</feature>
<evidence type="ECO:0000256" key="1">
    <source>
        <dbReference type="SAM" id="Phobius"/>
    </source>
</evidence>
<protein>
    <submittedName>
        <fullName evidence="2">NADH dehydrogenase subunit 4L</fullName>
    </submittedName>
</protein>
<dbReference type="Gene3D" id="1.10.287.3510">
    <property type="match status" value="1"/>
</dbReference>
<geneLocation type="mitochondrion" evidence="2"/>
<accession>A0A1L1WJ43</accession>
<organism evidence="2">
    <name type="scientific">Sinanodonta woodiana</name>
    <name type="common">Chinese pond mussel</name>
    <name type="synonym">Anodonta woodiana</name>
    <dbReference type="NCBI Taxonomy" id="1069815"/>
    <lineage>
        <taxon>Eukaryota</taxon>
        <taxon>Metazoa</taxon>
        <taxon>Spiralia</taxon>
        <taxon>Lophotrochozoa</taxon>
        <taxon>Mollusca</taxon>
        <taxon>Bivalvia</taxon>
        <taxon>Autobranchia</taxon>
        <taxon>Heteroconchia</taxon>
        <taxon>Palaeoheterodonta</taxon>
        <taxon>Unionida</taxon>
        <taxon>Unionoidea</taxon>
        <taxon>Unionidae</taxon>
        <taxon>Unioninae</taxon>
        <taxon>Sinanodonta</taxon>
    </lineage>
</organism>
<proteinExistence type="predicted"/>
<keyword evidence="1" id="KW-0472">Membrane</keyword>
<reference evidence="2" key="1">
    <citation type="submission" date="2014-09" db="EMBL/GenBank/DDBJ databases">
        <title>Complete M-type mitochondrial genome of Chinese fresh water mussels Anodonta woodiana.</title>
        <authorList>
            <person name="Chen M.L."/>
            <person name="Wang G.L."/>
            <person name="Li J.L."/>
        </authorList>
    </citation>
    <scope>NUCLEOTIDE SEQUENCE</scope>
</reference>
<feature type="transmembrane region" description="Helical" evidence="1">
    <location>
        <begin position="7"/>
        <end position="25"/>
    </location>
</feature>
<dbReference type="AlphaFoldDB" id="A0A1L1WJ43"/>
<gene>
    <name evidence="2" type="primary">ND4L</name>
</gene>
<keyword evidence="2" id="KW-0496">Mitochondrion</keyword>
<dbReference type="EMBL" id="KM434235">
    <property type="protein sequence ID" value="AIW52245.1"/>
    <property type="molecule type" value="Genomic_DNA"/>
</dbReference>
<evidence type="ECO:0000313" key="2">
    <source>
        <dbReference type="EMBL" id="AIW52245.1"/>
    </source>
</evidence>
<keyword evidence="1" id="KW-1133">Transmembrane helix</keyword>
<feature type="transmembrane region" description="Helical" evidence="1">
    <location>
        <begin position="59"/>
        <end position="82"/>
    </location>
</feature>
<keyword evidence="1" id="KW-0812">Transmembrane</keyword>
<name>A0A1L1WJ43_SINWO</name>
<sequence length="99" mass="10949">MEIVSEGFYFFSIFIFSVCCLLLQFHSLFSVLLSLEVIGLVLCFNFTCSFIHTQGVNSFVLVFLCFEVCIMSILLSLMVVFVKGIGSDYVGVMGSSSAL</sequence>